<name>A0A6M1R3W6_9ACTN</name>
<proteinExistence type="predicted"/>
<feature type="transmembrane region" description="Helical" evidence="1">
    <location>
        <begin position="66"/>
        <end position="87"/>
    </location>
</feature>
<keyword evidence="3" id="KW-1185">Reference proteome</keyword>
<dbReference type="RefSeq" id="WP_165112381.1">
    <property type="nucleotide sequence ID" value="NZ_JAALAA010000016.1"/>
</dbReference>
<feature type="transmembrane region" description="Helical" evidence="1">
    <location>
        <begin position="184"/>
        <end position="211"/>
    </location>
</feature>
<keyword evidence="1" id="KW-1133">Transmembrane helix</keyword>
<feature type="transmembrane region" description="Helical" evidence="1">
    <location>
        <begin position="151"/>
        <end position="172"/>
    </location>
</feature>
<accession>A0A6M1R3W6</accession>
<sequence>MSHASPPPPSPLPPAQVAGSASRSTRTATIVVIVAVVILQILIALTGLVLTYVLDGSEAGMTLTTVATIVLNALVYAVVAAGAAYIAHSPTGRLLGIVLPMLAWLLSSGLWYGLPQLLDFYSAAVSGLLGPLFLVMVLAGWGCAAWTGRRWLIGLPVTYLLLIGVHVSLSLAMTPEMSIDNIPLMLILTAFTTLATTLVLVFGGVVCWLLARSEQTGK</sequence>
<dbReference type="EMBL" id="JAALAA010000016">
    <property type="protein sequence ID" value="NGN94690.1"/>
    <property type="molecule type" value="Genomic_DNA"/>
</dbReference>
<organism evidence="2 3">
    <name type="scientific">Nocardioides turkmenicus</name>
    <dbReference type="NCBI Taxonomy" id="2711220"/>
    <lineage>
        <taxon>Bacteria</taxon>
        <taxon>Bacillati</taxon>
        <taxon>Actinomycetota</taxon>
        <taxon>Actinomycetes</taxon>
        <taxon>Propionibacteriales</taxon>
        <taxon>Nocardioidaceae</taxon>
        <taxon>Nocardioides</taxon>
    </lineage>
</organism>
<keyword evidence="1" id="KW-0812">Transmembrane</keyword>
<reference evidence="2 3" key="1">
    <citation type="submission" date="2020-02" db="EMBL/GenBank/DDBJ databases">
        <title>Whole-genome analyses of novel actinobacteria.</title>
        <authorList>
            <person name="Sahin N."/>
        </authorList>
    </citation>
    <scope>NUCLEOTIDE SEQUENCE [LARGE SCALE GENOMIC DNA]</scope>
    <source>
        <strain evidence="2 3">KC13</strain>
    </source>
</reference>
<gene>
    <name evidence="2" type="ORF">G5C66_18335</name>
</gene>
<evidence type="ECO:0000256" key="1">
    <source>
        <dbReference type="SAM" id="Phobius"/>
    </source>
</evidence>
<protein>
    <submittedName>
        <fullName evidence="2">Uncharacterized protein</fullName>
    </submittedName>
</protein>
<evidence type="ECO:0000313" key="2">
    <source>
        <dbReference type="EMBL" id="NGN94690.1"/>
    </source>
</evidence>
<evidence type="ECO:0000313" key="3">
    <source>
        <dbReference type="Proteomes" id="UP000483261"/>
    </source>
</evidence>
<feature type="transmembrane region" description="Helical" evidence="1">
    <location>
        <begin position="30"/>
        <end position="54"/>
    </location>
</feature>
<comment type="caution">
    <text evidence="2">The sequence shown here is derived from an EMBL/GenBank/DDBJ whole genome shotgun (WGS) entry which is preliminary data.</text>
</comment>
<feature type="transmembrane region" description="Helical" evidence="1">
    <location>
        <begin position="94"/>
        <end position="114"/>
    </location>
</feature>
<dbReference type="AlphaFoldDB" id="A0A6M1R3W6"/>
<dbReference type="Proteomes" id="UP000483261">
    <property type="component" value="Unassembled WGS sequence"/>
</dbReference>
<keyword evidence="1" id="KW-0472">Membrane</keyword>
<feature type="transmembrane region" description="Helical" evidence="1">
    <location>
        <begin position="120"/>
        <end position="144"/>
    </location>
</feature>